<reference evidence="1" key="1">
    <citation type="submission" date="2023-10" db="EMBL/GenBank/DDBJ databases">
        <title>Genome assembly of Pristionchus species.</title>
        <authorList>
            <person name="Yoshida K."/>
            <person name="Sommer R.J."/>
        </authorList>
    </citation>
    <scope>NUCLEOTIDE SEQUENCE</scope>
    <source>
        <strain evidence="1">RS0144</strain>
    </source>
</reference>
<dbReference type="Proteomes" id="UP001432027">
    <property type="component" value="Unassembled WGS sequence"/>
</dbReference>
<dbReference type="AlphaFoldDB" id="A0AAV5T8P4"/>
<feature type="non-terminal residue" evidence="1">
    <location>
        <position position="1"/>
    </location>
</feature>
<proteinExistence type="predicted"/>
<evidence type="ECO:0000313" key="1">
    <source>
        <dbReference type="EMBL" id="GMS91297.1"/>
    </source>
</evidence>
<comment type="caution">
    <text evidence="1">The sequence shown here is derived from an EMBL/GenBank/DDBJ whole genome shotgun (WGS) entry which is preliminary data.</text>
</comment>
<gene>
    <name evidence="1" type="ORF">PENTCL1PPCAC_13472</name>
</gene>
<protein>
    <submittedName>
        <fullName evidence="1">Uncharacterized protein</fullName>
    </submittedName>
</protein>
<feature type="non-terminal residue" evidence="1">
    <location>
        <position position="70"/>
    </location>
</feature>
<name>A0AAV5T8P4_9BILA</name>
<sequence length="70" mass="7706">HAQRRIHQCHGRRECSCVLLRPQRRRLDPAVAAVSCTPSGQVFLLLPQLAFLLPIKARVGAALATPIVEV</sequence>
<dbReference type="EMBL" id="BTSX01000003">
    <property type="protein sequence ID" value="GMS91297.1"/>
    <property type="molecule type" value="Genomic_DNA"/>
</dbReference>
<keyword evidence="2" id="KW-1185">Reference proteome</keyword>
<organism evidence="1 2">
    <name type="scientific">Pristionchus entomophagus</name>
    <dbReference type="NCBI Taxonomy" id="358040"/>
    <lineage>
        <taxon>Eukaryota</taxon>
        <taxon>Metazoa</taxon>
        <taxon>Ecdysozoa</taxon>
        <taxon>Nematoda</taxon>
        <taxon>Chromadorea</taxon>
        <taxon>Rhabditida</taxon>
        <taxon>Rhabditina</taxon>
        <taxon>Diplogasteromorpha</taxon>
        <taxon>Diplogasteroidea</taxon>
        <taxon>Neodiplogasteridae</taxon>
        <taxon>Pristionchus</taxon>
    </lineage>
</organism>
<accession>A0AAV5T8P4</accession>
<evidence type="ECO:0000313" key="2">
    <source>
        <dbReference type="Proteomes" id="UP001432027"/>
    </source>
</evidence>